<proteinExistence type="inferred from homology"/>
<dbReference type="SUPFAM" id="SSF56235">
    <property type="entry name" value="N-terminal nucleophile aminohydrolases (Ntn hydrolases)"/>
    <property type="match status" value="1"/>
</dbReference>
<protein>
    <recommendedName>
        <fullName evidence="3">asparagine synthase (glutamine-hydrolyzing)</fullName>
        <ecNumber evidence="3">6.3.5.4</ecNumber>
    </recommendedName>
</protein>
<evidence type="ECO:0000313" key="9">
    <source>
        <dbReference type="EMBL" id="MBN7802464.1"/>
    </source>
</evidence>
<dbReference type="PANTHER" id="PTHR43284">
    <property type="entry name" value="ASPARAGINE SYNTHETASE (GLUTAMINE-HYDROLYZING)"/>
    <property type="match status" value="1"/>
</dbReference>
<feature type="domain" description="Glutamine amidotransferase type-2" evidence="8">
    <location>
        <begin position="2"/>
        <end position="209"/>
    </location>
</feature>
<evidence type="ECO:0000256" key="5">
    <source>
        <dbReference type="ARBA" id="ARBA00022840"/>
    </source>
</evidence>
<dbReference type="Gene3D" id="3.60.20.10">
    <property type="entry name" value="Glutamine Phosphoribosylpyrophosphate, subunit 1, domain 1"/>
    <property type="match status" value="1"/>
</dbReference>
<reference evidence="9 10" key="1">
    <citation type="submission" date="2021-03" db="EMBL/GenBank/DDBJ databases">
        <title>novel species isolated from a fishpond in China.</title>
        <authorList>
            <person name="Lu H."/>
            <person name="Cai Z."/>
        </authorList>
    </citation>
    <scope>NUCLEOTIDE SEQUENCE [LARGE SCALE GENOMIC DNA]</scope>
    <source>
        <strain evidence="9 10">JCM 31546</strain>
    </source>
</reference>
<dbReference type="EMBL" id="JAFKCW010000004">
    <property type="protein sequence ID" value="MBN7802464.1"/>
    <property type="molecule type" value="Genomic_DNA"/>
</dbReference>
<evidence type="ECO:0000259" key="8">
    <source>
        <dbReference type="PROSITE" id="PS51278"/>
    </source>
</evidence>
<comment type="similarity">
    <text evidence="2">Belongs to the asparagine synthetase family.</text>
</comment>
<dbReference type="InterPro" id="IPR029055">
    <property type="entry name" value="Ntn_hydrolases_N"/>
</dbReference>
<keyword evidence="9" id="KW-0436">Ligase</keyword>
<accession>A0ABS3BT55</accession>
<keyword evidence="6" id="KW-0315">Glutamine amidotransferase</keyword>
<comment type="pathway">
    <text evidence="1">Amino-acid biosynthesis; L-asparagine biosynthesis; L-asparagine from L-aspartate (L-Gln route): step 1/1.</text>
</comment>
<evidence type="ECO:0000256" key="4">
    <source>
        <dbReference type="ARBA" id="ARBA00022741"/>
    </source>
</evidence>
<keyword evidence="4" id="KW-0547">Nucleotide-binding</keyword>
<dbReference type="Pfam" id="PF13537">
    <property type="entry name" value="GATase_7"/>
    <property type="match status" value="1"/>
</dbReference>
<keyword evidence="5" id="KW-0067">ATP-binding</keyword>
<evidence type="ECO:0000313" key="10">
    <source>
        <dbReference type="Proteomes" id="UP000664698"/>
    </source>
</evidence>
<dbReference type="InterPro" id="IPR017932">
    <property type="entry name" value="GATase_2_dom"/>
</dbReference>
<dbReference type="CDD" id="cd01991">
    <property type="entry name" value="Asn_synthase_B_C"/>
    <property type="match status" value="1"/>
</dbReference>
<evidence type="ECO:0000256" key="7">
    <source>
        <dbReference type="ARBA" id="ARBA00048741"/>
    </source>
</evidence>
<dbReference type="PROSITE" id="PS51278">
    <property type="entry name" value="GATASE_TYPE_2"/>
    <property type="match status" value="1"/>
</dbReference>
<evidence type="ECO:0000256" key="1">
    <source>
        <dbReference type="ARBA" id="ARBA00005187"/>
    </source>
</evidence>
<comment type="caution">
    <text evidence="9">The sequence shown here is derived from an EMBL/GenBank/DDBJ whole genome shotgun (WGS) entry which is preliminary data.</text>
</comment>
<evidence type="ECO:0000256" key="6">
    <source>
        <dbReference type="ARBA" id="ARBA00022962"/>
    </source>
</evidence>
<dbReference type="Pfam" id="PF00733">
    <property type="entry name" value="Asn_synthase"/>
    <property type="match status" value="1"/>
</dbReference>
<dbReference type="Gene3D" id="3.40.50.620">
    <property type="entry name" value="HUPs"/>
    <property type="match status" value="1"/>
</dbReference>
<dbReference type="InterPro" id="IPR051786">
    <property type="entry name" value="ASN_synthetase/amidase"/>
</dbReference>
<dbReference type="EC" id="6.3.5.4" evidence="3"/>
<evidence type="ECO:0000256" key="2">
    <source>
        <dbReference type="ARBA" id="ARBA00005752"/>
    </source>
</evidence>
<dbReference type="Proteomes" id="UP000664698">
    <property type="component" value="Unassembled WGS sequence"/>
</dbReference>
<dbReference type="PIRSF" id="PIRSF001589">
    <property type="entry name" value="Asn_synthetase_glu-h"/>
    <property type="match status" value="1"/>
</dbReference>
<keyword evidence="10" id="KW-1185">Reference proteome</keyword>
<comment type="catalytic activity">
    <reaction evidence="7">
        <text>L-aspartate + L-glutamine + ATP + H2O = L-asparagine + L-glutamate + AMP + diphosphate + H(+)</text>
        <dbReference type="Rhea" id="RHEA:12228"/>
        <dbReference type="ChEBI" id="CHEBI:15377"/>
        <dbReference type="ChEBI" id="CHEBI:15378"/>
        <dbReference type="ChEBI" id="CHEBI:29985"/>
        <dbReference type="ChEBI" id="CHEBI:29991"/>
        <dbReference type="ChEBI" id="CHEBI:30616"/>
        <dbReference type="ChEBI" id="CHEBI:33019"/>
        <dbReference type="ChEBI" id="CHEBI:58048"/>
        <dbReference type="ChEBI" id="CHEBI:58359"/>
        <dbReference type="ChEBI" id="CHEBI:456215"/>
        <dbReference type="EC" id="6.3.5.4"/>
    </reaction>
</comment>
<dbReference type="NCBIfam" id="TIGR01536">
    <property type="entry name" value="asn_synth_AEB"/>
    <property type="match status" value="1"/>
</dbReference>
<dbReference type="InterPro" id="IPR014729">
    <property type="entry name" value="Rossmann-like_a/b/a_fold"/>
</dbReference>
<dbReference type="InterPro" id="IPR001962">
    <property type="entry name" value="Asn_synthase"/>
</dbReference>
<dbReference type="GO" id="GO:0004066">
    <property type="term" value="F:asparagine synthase (glutamine-hydrolyzing) activity"/>
    <property type="evidence" value="ECO:0007669"/>
    <property type="project" value="UniProtKB-EC"/>
</dbReference>
<sequence>MCGIHLIWGKGANRHAIQKLVDAANHRGPDQSAIYSPWAGLWIGVNRLKILHPGPDADQPFWAPDGKSLLVFNGEIYNFQKLRSLLTKMGVEFATQSDTEVLLHYLRHFGQNGLKNLEGMFTLMYVNLVSRSVLVAADRNGEKPLYYFQSQETLVISSEVRGIVSLQEFRPDWEQIEHYFYFRTPLPGKTFFRGIRAWKPGRHSLIHRHDTFRWDTISLPKEPNSLPSQALFAKVLEESVLRQFQADVPVGILLSGGTDSTLLYSLWYQNTGTKLPAYTVQFEKKYRAKYADGDASLRVAKEVPMDHRLVAVDQRFFFEYWEEYLRSVDLPIGDSAGFLTWMIGKNAKPETKVLISGAGADELWGGYQRHAAFSRYLAQNAFWNRWAGILKKLPLGRGWGKYMAAIDPDPNQTFLNFTALQNPPADMAADYARIFNGNLPEFKRMLDFDRQVYLVQDILKIHDNALMAHGIEGRSPYLDASILGLWRKVDDPTLLTGKPWIRNILRERGLAWVADRRKFGFGLPLEEWLNTKNEFSLRVFDSLKTFEKSHGEHLSPTIRQVLQKPEQSAKNQFLTLYNLFLLAEWAKLHDL</sequence>
<dbReference type="InterPro" id="IPR033738">
    <property type="entry name" value="AsnB_N"/>
</dbReference>
<dbReference type="RefSeq" id="WP_206570482.1">
    <property type="nucleotide sequence ID" value="NZ_JAFKCW010000004.1"/>
</dbReference>
<dbReference type="PANTHER" id="PTHR43284:SF1">
    <property type="entry name" value="ASPARAGINE SYNTHETASE"/>
    <property type="match status" value="1"/>
</dbReference>
<dbReference type="InterPro" id="IPR006426">
    <property type="entry name" value="Asn_synth_AEB"/>
</dbReference>
<dbReference type="CDD" id="cd00712">
    <property type="entry name" value="AsnB"/>
    <property type="match status" value="1"/>
</dbReference>
<dbReference type="SUPFAM" id="SSF52402">
    <property type="entry name" value="Adenine nucleotide alpha hydrolases-like"/>
    <property type="match status" value="1"/>
</dbReference>
<gene>
    <name evidence="9" type="primary">asnB</name>
    <name evidence="9" type="ORF">J0A67_16440</name>
</gene>
<name>A0ABS3BT55_9BACT</name>
<evidence type="ECO:0000256" key="3">
    <source>
        <dbReference type="ARBA" id="ARBA00012737"/>
    </source>
</evidence>
<organism evidence="9 10">
    <name type="scientific">Algoriphagus aestuariicola</name>
    <dbReference type="NCBI Taxonomy" id="1852016"/>
    <lineage>
        <taxon>Bacteria</taxon>
        <taxon>Pseudomonadati</taxon>
        <taxon>Bacteroidota</taxon>
        <taxon>Cytophagia</taxon>
        <taxon>Cytophagales</taxon>
        <taxon>Cyclobacteriaceae</taxon>
        <taxon>Algoriphagus</taxon>
    </lineage>
</organism>